<protein>
    <submittedName>
        <fullName evidence="2 4">Uncharacterized protein</fullName>
    </submittedName>
</protein>
<name>A0A6G1G7E5_9PEZI</name>
<dbReference type="EMBL" id="ML975154">
    <property type="protein sequence ID" value="KAF1813978.1"/>
    <property type="molecule type" value="Genomic_DNA"/>
</dbReference>
<feature type="transmembrane region" description="Helical" evidence="1">
    <location>
        <begin position="62"/>
        <end position="84"/>
    </location>
</feature>
<dbReference type="GeneID" id="54419778"/>
<keyword evidence="1" id="KW-0812">Transmembrane</keyword>
<keyword evidence="1" id="KW-0472">Membrane</keyword>
<organism evidence="2">
    <name type="scientific">Eremomyces bilateralis CBS 781.70</name>
    <dbReference type="NCBI Taxonomy" id="1392243"/>
    <lineage>
        <taxon>Eukaryota</taxon>
        <taxon>Fungi</taxon>
        <taxon>Dikarya</taxon>
        <taxon>Ascomycota</taxon>
        <taxon>Pezizomycotina</taxon>
        <taxon>Dothideomycetes</taxon>
        <taxon>Dothideomycetes incertae sedis</taxon>
        <taxon>Eremomycetales</taxon>
        <taxon>Eremomycetaceae</taxon>
        <taxon>Eremomyces</taxon>
    </lineage>
</organism>
<reference evidence="4" key="2">
    <citation type="submission" date="2020-04" db="EMBL/GenBank/DDBJ databases">
        <authorList>
            <consortium name="NCBI Genome Project"/>
        </authorList>
    </citation>
    <scope>NUCLEOTIDE SEQUENCE</scope>
    <source>
        <strain evidence="4">CBS 781.70</strain>
    </source>
</reference>
<dbReference type="RefSeq" id="XP_033535609.1">
    <property type="nucleotide sequence ID" value="XM_033679208.1"/>
</dbReference>
<reference evidence="2 4" key="1">
    <citation type="submission" date="2020-01" db="EMBL/GenBank/DDBJ databases">
        <authorList>
            <consortium name="DOE Joint Genome Institute"/>
            <person name="Haridas S."/>
            <person name="Albert R."/>
            <person name="Binder M."/>
            <person name="Bloem J."/>
            <person name="Labutti K."/>
            <person name="Salamov A."/>
            <person name="Andreopoulos B."/>
            <person name="Baker S.E."/>
            <person name="Barry K."/>
            <person name="Bills G."/>
            <person name="Bluhm B.H."/>
            <person name="Cannon C."/>
            <person name="Castanera R."/>
            <person name="Culley D.E."/>
            <person name="Daum C."/>
            <person name="Ezra D."/>
            <person name="Gonzalez J.B."/>
            <person name="Henrissat B."/>
            <person name="Kuo A."/>
            <person name="Liang C."/>
            <person name="Lipzen A."/>
            <person name="Lutzoni F."/>
            <person name="Magnuson J."/>
            <person name="Mondo S."/>
            <person name="Nolan M."/>
            <person name="Ohm R."/>
            <person name="Pangilinan J."/>
            <person name="Park H.-J."/>
            <person name="Ramirez L."/>
            <person name="Alfaro M."/>
            <person name="Sun H."/>
            <person name="Tritt A."/>
            <person name="Yoshinaga Y."/>
            <person name="Zwiers L.-H."/>
            <person name="Turgeon B.G."/>
            <person name="Goodwin S.B."/>
            <person name="Spatafora J.W."/>
            <person name="Crous P.W."/>
            <person name="Grigoriev I.V."/>
        </authorList>
    </citation>
    <scope>NUCLEOTIDE SEQUENCE</scope>
    <source>
        <strain evidence="2 4">CBS 781.70</strain>
    </source>
</reference>
<evidence type="ECO:0000313" key="2">
    <source>
        <dbReference type="EMBL" id="KAF1813978.1"/>
    </source>
</evidence>
<dbReference type="Proteomes" id="UP000504638">
    <property type="component" value="Unplaced"/>
</dbReference>
<evidence type="ECO:0000313" key="3">
    <source>
        <dbReference type="Proteomes" id="UP000504638"/>
    </source>
</evidence>
<keyword evidence="3" id="KW-1185">Reference proteome</keyword>
<evidence type="ECO:0000256" key="1">
    <source>
        <dbReference type="SAM" id="Phobius"/>
    </source>
</evidence>
<proteinExistence type="predicted"/>
<evidence type="ECO:0000313" key="4">
    <source>
        <dbReference type="RefSeq" id="XP_033535609.1"/>
    </source>
</evidence>
<sequence length="120" mass="13614">MMPKERQRTFMSTCWFSASGVCAADTTRVAWTAWTAWTAWLLCRASYWSTVTDRDKSWRRIVVVYSMGLGWSFSGILLSLRLYLPLSRLAVPQLVNGCIGGARVDNGLDSVNNMVMYIVY</sequence>
<dbReference type="AlphaFoldDB" id="A0A6G1G7E5"/>
<reference evidence="4" key="3">
    <citation type="submission" date="2025-04" db="UniProtKB">
        <authorList>
            <consortium name="RefSeq"/>
        </authorList>
    </citation>
    <scope>IDENTIFICATION</scope>
    <source>
        <strain evidence="4">CBS 781.70</strain>
    </source>
</reference>
<accession>A0A6G1G7E5</accession>
<gene>
    <name evidence="2 4" type="ORF">P152DRAFT_457346</name>
</gene>
<keyword evidence="1" id="KW-1133">Transmembrane helix</keyword>